<dbReference type="Pfam" id="PF01595">
    <property type="entry name" value="CNNM"/>
    <property type="match status" value="1"/>
</dbReference>
<evidence type="ECO:0000313" key="3">
    <source>
        <dbReference type="EMBL" id="SVB18618.1"/>
    </source>
</evidence>
<name>A0A382BXT1_9ZZZZ</name>
<dbReference type="PROSITE" id="PS51846">
    <property type="entry name" value="CNNM"/>
    <property type="match status" value="1"/>
</dbReference>
<keyword evidence="1" id="KW-0812">Transmembrane</keyword>
<dbReference type="AlphaFoldDB" id="A0A382BXT1"/>
<protein>
    <recommendedName>
        <fullName evidence="2">CNNM transmembrane domain-containing protein</fullName>
    </recommendedName>
</protein>
<dbReference type="PANTHER" id="PTHR12064:SF94">
    <property type="entry name" value="UNEXTENDED PROTEIN"/>
    <property type="match status" value="1"/>
</dbReference>
<keyword evidence="1" id="KW-0472">Membrane</keyword>
<sequence length="155" mass="16872">MVNISLIEIVLIIVLICLSGLFSGLTLGLLGLDPIGLEIIMSGNTKDSIYARSILPIRKKGNQLLCTLLLGNVLVNSALSIIMADITSGIIGLVLSTTIIVIFGEIIPQSTCSRYSLLIGYKTRWITHFLLIILFPIAFPMSFILDKFFGNEVGM</sequence>
<dbReference type="InterPro" id="IPR045095">
    <property type="entry name" value="ACDP"/>
</dbReference>
<dbReference type="GO" id="GO:0010960">
    <property type="term" value="P:magnesium ion homeostasis"/>
    <property type="evidence" value="ECO:0007669"/>
    <property type="project" value="InterPro"/>
</dbReference>
<dbReference type="GO" id="GO:0005886">
    <property type="term" value="C:plasma membrane"/>
    <property type="evidence" value="ECO:0007669"/>
    <property type="project" value="TreeGrafter"/>
</dbReference>
<feature type="non-terminal residue" evidence="3">
    <location>
        <position position="1"/>
    </location>
</feature>
<proteinExistence type="predicted"/>
<reference evidence="3" key="1">
    <citation type="submission" date="2018-05" db="EMBL/GenBank/DDBJ databases">
        <authorList>
            <person name="Lanie J.A."/>
            <person name="Ng W.-L."/>
            <person name="Kazmierczak K.M."/>
            <person name="Andrzejewski T.M."/>
            <person name="Davidsen T.M."/>
            <person name="Wayne K.J."/>
            <person name="Tettelin H."/>
            <person name="Glass J.I."/>
            <person name="Rusch D."/>
            <person name="Podicherti R."/>
            <person name="Tsui H.-C.T."/>
            <person name="Winkler M.E."/>
        </authorList>
    </citation>
    <scope>NUCLEOTIDE SEQUENCE</scope>
</reference>
<feature type="domain" description="CNNM transmembrane" evidence="2">
    <location>
        <begin position="1"/>
        <end position="155"/>
    </location>
</feature>
<dbReference type="PANTHER" id="PTHR12064">
    <property type="entry name" value="METAL TRANSPORTER CNNM"/>
    <property type="match status" value="1"/>
</dbReference>
<accession>A0A382BXT1</accession>
<feature type="transmembrane region" description="Helical" evidence="1">
    <location>
        <begin position="6"/>
        <end position="32"/>
    </location>
</feature>
<organism evidence="3">
    <name type="scientific">marine metagenome</name>
    <dbReference type="NCBI Taxonomy" id="408172"/>
    <lineage>
        <taxon>unclassified sequences</taxon>
        <taxon>metagenomes</taxon>
        <taxon>ecological metagenomes</taxon>
    </lineage>
</organism>
<feature type="transmembrane region" description="Helical" evidence="1">
    <location>
        <begin position="90"/>
        <end position="107"/>
    </location>
</feature>
<feature type="non-terminal residue" evidence="3">
    <location>
        <position position="155"/>
    </location>
</feature>
<dbReference type="InterPro" id="IPR002550">
    <property type="entry name" value="CNNM"/>
</dbReference>
<evidence type="ECO:0000259" key="2">
    <source>
        <dbReference type="PROSITE" id="PS51846"/>
    </source>
</evidence>
<evidence type="ECO:0000256" key="1">
    <source>
        <dbReference type="SAM" id="Phobius"/>
    </source>
</evidence>
<feature type="transmembrane region" description="Helical" evidence="1">
    <location>
        <begin position="128"/>
        <end position="145"/>
    </location>
</feature>
<gene>
    <name evidence="3" type="ORF">METZ01_LOCUS171472</name>
</gene>
<dbReference type="GO" id="GO:0022857">
    <property type="term" value="F:transmembrane transporter activity"/>
    <property type="evidence" value="ECO:0007669"/>
    <property type="project" value="TreeGrafter"/>
</dbReference>
<keyword evidence="1" id="KW-1133">Transmembrane helix</keyword>
<dbReference type="EMBL" id="UINC01031879">
    <property type="protein sequence ID" value="SVB18618.1"/>
    <property type="molecule type" value="Genomic_DNA"/>
</dbReference>